<accession>A0ABW5DWE3</accession>
<feature type="domain" description="DUF6883" evidence="1">
    <location>
        <begin position="2"/>
        <end position="100"/>
    </location>
</feature>
<proteinExistence type="predicted"/>
<reference evidence="3" key="1">
    <citation type="journal article" date="2019" name="Int. J. Syst. Evol. Microbiol.">
        <title>The Global Catalogue of Microorganisms (GCM) 10K type strain sequencing project: providing services to taxonomists for standard genome sequencing and annotation.</title>
        <authorList>
            <consortium name="The Broad Institute Genomics Platform"/>
            <consortium name="The Broad Institute Genome Sequencing Center for Infectious Disease"/>
            <person name="Wu L."/>
            <person name="Ma J."/>
        </authorList>
    </citation>
    <scope>NUCLEOTIDE SEQUENCE [LARGE SCALE GENOMIC DNA]</scope>
    <source>
        <strain evidence="3">CGMCC 1.19062</strain>
    </source>
</reference>
<name>A0ABW5DWE3_9PROT</name>
<dbReference type="Pfam" id="PF21814">
    <property type="entry name" value="DUF6883"/>
    <property type="match status" value="1"/>
</dbReference>
<sequence length="103" mass="11828">MFIDPRKLTAYLLNEDHPVGAAKARFFTRFGFDIQQWQEFAEALKQHLSTAVLDDIDGSSAYGEKRTYRCNLPTPDGRDPCILSVWQFRGDDWHLVTAVPQPE</sequence>
<comment type="caution">
    <text evidence="2">The sequence shown here is derived from an EMBL/GenBank/DDBJ whole genome shotgun (WGS) entry which is preliminary data.</text>
</comment>
<evidence type="ECO:0000313" key="3">
    <source>
        <dbReference type="Proteomes" id="UP001597295"/>
    </source>
</evidence>
<protein>
    <submittedName>
        <fullName evidence="2">DUF6883 domain-containing protein</fullName>
    </submittedName>
</protein>
<organism evidence="2 3">
    <name type="scientific">Lacibacterium aquatile</name>
    <dbReference type="NCBI Taxonomy" id="1168082"/>
    <lineage>
        <taxon>Bacteria</taxon>
        <taxon>Pseudomonadati</taxon>
        <taxon>Pseudomonadota</taxon>
        <taxon>Alphaproteobacteria</taxon>
        <taxon>Rhodospirillales</taxon>
        <taxon>Rhodospirillaceae</taxon>
    </lineage>
</organism>
<gene>
    <name evidence="2" type="ORF">ACFSM5_15390</name>
</gene>
<dbReference type="InterPro" id="IPR049250">
    <property type="entry name" value="DUF6883"/>
</dbReference>
<dbReference type="Proteomes" id="UP001597295">
    <property type="component" value="Unassembled WGS sequence"/>
</dbReference>
<dbReference type="EMBL" id="JBHUIP010000013">
    <property type="protein sequence ID" value="MFD2264286.1"/>
    <property type="molecule type" value="Genomic_DNA"/>
</dbReference>
<keyword evidence="3" id="KW-1185">Reference proteome</keyword>
<evidence type="ECO:0000313" key="2">
    <source>
        <dbReference type="EMBL" id="MFD2264286.1"/>
    </source>
</evidence>
<dbReference type="RefSeq" id="WP_379877358.1">
    <property type="nucleotide sequence ID" value="NZ_JBHUIP010000013.1"/>
</dbReference>
<evidence type="ECO:0000259" key="1">
    <source>
        <dbReference type="Pfam" id="PF21814"/>
    </source>
</evidence>